<reference evidence="3" key="1">
    <citation type="submission" date="2001-06" db="EMBL/GenBank/DDBJ databases">
        <title>Oryza sativa nipponbare(GA3) genomic DNA, chromosome 7, BAC clone:OJ1008_E09.</title>
        <authorList>
            <person name="Sasaki T."/>
            <person name="Matsumoto T."/>
            <person name="Yamamoto K."/>
        </authorList>
    </citation>
    <scope>NUCLEOTIDE SEQUENCE</scope>
</reference>
<accession>Q84S57</accession>
<evidence type="ECO:0000313" key="4">
    <source>
        <dbReference type="Proteomes" id="UP000000763"/>
    </source>
</evidence>
<protein>
    <submittedName>
        <fullName evidence="2">Uncharacterized protein</fullName>
    </submittedName>
</protein>
<sequence>MHQQWQFLGWQDLAVAGKGTVSGGGNIIHGVLSPSTVSSFATAVSMHRRRQMGRTASGRSSVVHDPRCNSSLPGKFVSVATVGMNQRR</sequence>
<feature type="region of interest" description="Disordered" evidence="1">
    <location>
        <begin position="45"/>
        <end position="67"/>
    </location>
</feature>
<evidence type="ECO:0000313" key="3">
    <source>
        <dbReference type="EMBL" id="BAD30128.1"/>
    </source>
</evidence>
<dbReference type="EMBL" id="AP003736">
    <property type="protein sequence ID" value="BAD30128.1"/>
    <property type="molecule type" value="Genomic_DNA"/>
</dbReference>
<evidence type="ECO:0000313" key="2">
    <source>
        <dbReference type="EMBL" id="BAC65057.1"/>
    </source>
</evidence>
<gene>
    <name evidence="2" type="primary">P0458H05.136</name>
    <name evidence="3" type="synonym">OJ1008_E09.119</name>
</gene>
<reference evidence="2" key="2">
    <citation type="submission" date="2002-09" db="EMBL/GenBank/DDBJ databases">
        <title>Oryza sativa nipponbare(GA3) genomic DNA, chromosome 7, PAC clone:P0458H05.</title>
        <authorList>
            <person name="Sasaki T."/>
            <person name="Matsumoto T."/>
            <person name="Katayose Y."/>
        </authorList>
    </citation>
    <scope>NUCLEOTIDE SEQUENCE</scope>
</reference>
<dbReference type="EMBL" id="AP005786">
    <property type="protein sequence ID" value="BAC65057.1"/>
    <property type="molecule type" value="Genomic_DNA"/>
</dbReference>
<evidence type="ECO:0000256" key="1">
    <source>
        <dbReference type="SAM" id="MobiDB-lite"/>
    </source>
</evidence>
<dbReference type="AlphaFoldDB" id="Q84S57"/>
<organism evidence="2 4">
    <name type="scientific">Oryza sativa subsp. japonica</name>
    <name type="common">Rice</name>
    <dbReference type="NCBI Taxonomy" id="39947"/>
    <lineage>
        <taxon>Eukaryota</taxon>
        <taxon>Viridiplantae</taxon>
        <taxon>Streptophyta</taxon>
        <taxon>Embryophyta</taxon>
        <taxon>Tracheophyta</taxon>
        <taxon>Spermatophyta</taxon>
        <taxon>Magnoliopsida</taxon>
        <taxon>Liliopsida</taxon>
        <taxon>Poales</taxon>
        <taxon>Poaceae</taxon>
        <taxon>BOP clade</taxon>
        <taxon>Oryzoideae</taxon>
        <taxon>Oryzeae</taxon>
        <taxon>Oryzinae</taxon>
        <taxon>Oryza</taxon>
        <taxon>Oryza sativa</taxon>
    </lineage>
</organism>
<reference evidence="4" key="4">
    <citation type="journal article" date="2008" name="Nucleic Acids Res.">
        <title>The rice annotation project database (RAP-DB): 2008 update.</title>
        <authorList>
            <consortium name="The rice annotation project (RAP)"/>
        </authorList>
    </citation>
    <scope>GENOME REANNOTATION</scope>
    <source>
        <strain evidence="4">cv. Nipponbare</strain>
    </source>
</reference>
<proteinExistence type="predicted"/>
<dbReference type="Proteomes" id="UP000000763">
    <property type="component" value="Chromosome 7"/>
</dbReference>
<name>Q84S57_ORYSJ</name>
<reference evidence="4" key="3">
    <citation type="journal article" date="2005" name="Nature">
        <title>The map-based sequence of the rice genome.</title>
        <authorList>
            <consortium name="International rice genome sequencing project (IRGSP)"/>
            <person name="Matsumoto T."/>
            <person name="Wu J."/>
            <person name="Kanamori H."/>
            <person name="Katayose Y."/>
            <person name="Fujisawa M."/>
            <person name="Namiki N."/>
            <person name="Mizuno H."/>
            <person name="Yamamoto K."/>
            <person name="Antonio B.A."/>
            <person name="Baba T."/>
            <person name="Sakata K."/>
            <person name="Nagamura Y."/>
            <person name="Aoki H."/>
            <person name="Arikawa K."/>
            <person name="Arita K."/>
            <person name="Bito T."/>
            <person name="Chiden Y."/>
            <person name="Fujitsuka N."/>
            <person name="Fukunaka R."/>
            <person name="Hamada M."/>
            <person name="Harada C."/>
            <person name="Hayashi A."/>
            <person name="Hijishita S."/>
            <person name="Honda M."/>
            <person name="Hosokawa S."/>
            <person name="Ichikawa Y."/>
            <person name="Idonuma A."/>
            <person name="Iijima M."/>
            <person name="Ikeda M."/>
            <person name="Ikeno M."/>
            <person name="Ito K."/>
            <person name="Ito S."/>
            <person name="Ito T."/>
            <person name="Ito Y."/>
            <person name="Ito Y."/>
            <person name="Iwabuchi A."/>
            <person name="Kamiya K."/>
            <person name="Karasawa W."/>
            <person name="Kurita K."/>
            <person name="Katagiri S."/>
            <person name="Kikuta A."/>
            <person name="Kobayashi H."/>
            <person name="Kobayashi N."/>
            <person name="Machita K."/>
            <person name="Maehara T."/>
            <person name="Masukawa M."/>
            <person name="Mizubayashi T."/>
            <person name="Mukai Y."/>
            <person name="Nagasaki H."/>
            <person name="Nagata Y."/>
            <person name="Naito S."/>
            <person name="Nakashima M."/>
            <person name="Nakama Y."/>
            <person name="Nakamichi Y."/>
            <person name="Nakamura M."/>
            <person name="Meguro A."/>
            <person name="Negishi M."/>
            <person name="Ohta I."/>
            <person name="Ohta T."/>
            <person name="Okamoto M."/>
            <person name="Ono N."/>
            <person name="Saji S."/>
            <person name="Sakaguchi M."/>
            <person name="Sakai K."/>
            <person name="Shibata M."/>
            <person name="Shimokawa T."/>
            <person name="Song J."/>
            <person name="Takazaki Y."/>
            <person name="Terasawa K."/>
            <person name="Tsugane M."/>
            <person name="Tsuji K."/>
            <person name="Ueda S."/>
            <person name="Waki K."/>
            <person name="Yamagata H."/>
            <person name="Yamamoto M."/>
            <person name="Yamamoto S."/>
            <person name="Yamane H."/>
            <person name="Yoshiki S."/>
            <person name="Yoshihara R."/>
            <person name="Yukawa K."/>
            <person name="Zhong H."/>
            <person name="Yano M."/>
            <person name="Yuan Q."/>
            <person name="Ouyang S."/>
            <person name="Liu J."/>
            <person name="Jones K.M."/>
            <person name="Gansberger K."/>
            <person name="Moffat K."/>
            <person name="Hill J."/>
            <person name="Bera J."/>
            <person name="Fadrosh D."/>
            <person name="Jin S."/>
            <person name="Johri S."/>
            <person name="Kim M."/>
            <person name="Overton L."/>
            <person name="Reardon M."/>
            <person name="Tsitrin T."/>
            <person name="Vuong H."/>
            <person name="Weaver B."/>
            <person name="Ciecko A."/>
            <person name="Tallon L."/>
            <person name="Jackson J."/>
            <person name="Pai G."/>
            <person name="Aken S.V."/>
            <person name="Utterback T."/>
            <person name="Reidmuller S."/>
            <person name="Feldblyum T."/>
            <person name="Hsiao J."/>
            <person name="Zismann V."/>
            <person name="Iobst S."/>
            <person name="de Vazeille A.R."/>
            <person name="Buell C.R."/>
            <person name="Ying K."/>
            <person name="Li Y."/>
            <person name="Lu T."/>
            <person name="Huang Y."/>
            <person name="Zhao Q."/>
            <person name="Feng Q."/>
            <person name="Zhang L."/>
            <person name="Zhu J."/>
            <person name="Weng Q."/>
            <person name="Mu J."/>
            <person name="Lu Y."/>
            <person name="Fan D."/>
            <person name="Liu Y."/>
            <person name="Guan J."/>
            <person name="Zhang Y."/>
            <person name="Yu S."/>
            <person name="Liu X."/>
            <person name="Zhang Y."/>
            <person name="Hong G."/>
            <person name="Han B."/>
            <person name="Choisne N."/>
            <person name="Demange N."/>
            <person name="Orjeda G."/>
            <person name="Samain S."/>
            <person name="Cattolico L."/>
            <person name="Pelletier E."/>
            <person name="Couloux A."/>
            <person name="Segurens B."/>
            <person name="Wincker P."/>
            <person name="D'Hont A."/>
            <person name="Scarpelli C."/>
            <person name="Weissenbach J."/>
            <person name="Salanoubat M."/>
            <person name="Quetier F."/>
            <person name="Yu Y."/>
            <person name="Kim H.R."/>
            <person name="Rambo T."/>
            <person name="Currie J."/>
            <person name="Collura K."/>
            <person name="Luo M."/>
            <person name="Yang T."/>
            <person name="Ammiraju J.S.S."/>
            <person name="Engler F."/>
            <person name="Soderlund C."/>
            <person name="Wing R.A."/>
            <person name="Palmer L.E."/>
            <person name="de la Bastide M."/>
            <person name="Spiegel L."/>
            <person name="Nascimento L."/>
            <person name="Zutavern T."/>
            <person name="O'Shaughnessy A."/>
            <person name="Dike S."/>
            <person name="Dedhia N."/>
            <person name="Preston R."/>
            <person name="Balija V."/>
            <person name="McCombie W.R."/>
            <person name="Chow T."/>
            <person name="Chen H."/>
            <person name="Chung M."/>
            <person name="Chen C."/>
            <person name="Shaw J."/>
            <person name="Wu H."/>
            <person name="Hsiao K."/>
            <person name="Chao Y."/>
            <person name="Chu M."/>
            <person name="Cheng C."/>
            <person name="Hour A."/>
            <person name="Lee P."/>
            <person name="Lin S."/>
            <person name="Lin Y."/>
            <person name="Liou J."/>
            <person name="Liu S."/>
            <person name="Hsing Y."/>
            <person name="Raghuvanshi S."/>
            <person name="Mohanty A."/>
            <person name="Bharti A.K."/>
            <person name="Gaur A."/>
            <person name="Gupta V."/>
            <person name="Kumar D."/>
            <person name="Ravi V."/>
            <person name="Vij S."/>
            <person name="Kapur A."/>
            <person name="Khurana P."/>
            <person name="Khurana P."/>
            <person name="Khurana J.P."/>
            <person name="Tyagi A.K."/>
            <person name="Gaikwad K."/>
            <person name="Singh A."/>
            <person name="Dalal V."/>
            <person name="Srivastava S."/>
            <person name="Dixit A."/>
            <person name="Pal A.K."/>
            <person name="Ghazi I.A."/>
            <person name="Yadav M."/>
            <person name="Pandit A."/>
            <person name="Bhargava A."/>
            <person name="Sureshbabu K."/>
            <person name="Batra K."/>
            <person name="Sharma T.R."/>
            <person name="Mohapatra T."/>
            <person name="Singh N.K."/>
            <person name="Messing J."/>
            <person name="Nelson A.B."/>
            <person name="Fuks G."/>
            <person name="Kavchok S."/>
            <person name="Keizer G."/>
            <person name="Linton E."/>
            <person name="Llaca V."/>
            <person name="Song R."/>
            <person name="Tanyolac B."/>
            <person name="Young S."/>
            <person name="Ho-Il K."/>
            <person name="Hahn J.H."/>
            <person name="Sangsakoo G."/>
            <person name="Vanavichit A."/>
            <person name="de Mattos Luiz.A.T."/>
            <person name="Zimmer P.D."/>
            <person name="Malone G."/>
            <person name="Dellagostin O."/>
            <person name="de Oliveira A.C."/>
            <person name="Bevan M."/>
            <person name="Bancroft I."/>
            <person name="Minx P."/>
            <person name="Cordum H."/>
            <person name="Wilson R."/>
            <person name="Cheng Z."/>
            <person name="Jin W."/>
            <person name="Jiang J."/>
            <person name="Leong S.A."/>
            <person name="Iwama H."/>
            <person name="Gojobori T."/>
            <person name="Itoh T."/>
            <person name="Niimura Y."/>
            <person name="Fujii Y."/>
            <person name="Habara T."/>
            <person name="Sakai H."/>
            <person name="Sato Y."/>
            <person name="Wilson G."/>
            <person name="Kumar K."/>
            <person name="McCouch S."/>
            <person name="Juretic N."/>
            <person name="Hoen D."/>
            <person name="Wright S."/>
            <person name="Bruskiewich R."/>
            <person name="Bureau T."/>
            <person name="Miyao A."/>
            <person name="Hirochika H."/>
            <person name="Nishikawa T."/>
            <person name="Kadowaki K."/>
            <person name="Sugiura M."/>
            <person name="Burr B."/>
            <person name="Sasaki T."/>
        </authorList>
    </citation>
    <scope>NUCLEOTIDE SEQUENCE [LARGE SCALE GENOMIC DNA]</scope>
    <source>
        <strain evidence="4">cv. Nipponbare</strain>
    </source>
</reference>